<dbReference type="eggNOG" id="ENOG502QX51">
    <property type="taxonomic scope" value="Eukaryota"/>
</dbReference>
<sequence length="456" mass="51655">MSDNPPLEERNISLPQSTTEIVPEIDDGHDSKRVKRESPQPGETSKIVTLPVAVETAAVPVFSSKDPDTPAVSVPPSTTEPTITTESTSSTQQEVENNQENPAVEPSETTAPVEVVAAENGDSPKQEKTISEETPLAGAEEPAKDAAETSTTVVAQEDEFDVSRLKPLKTKDQIIELIKCFFPNRRHLGSLVYNPTTTWLTLQTSQLTGLKDEHFEKFEDLRESYREKLKDEHYANSIKYIPMIPPLPMDYINYLLEVKIPSRFVKSFVQGLETGDVANKREIWGGKHGIYTDDSNILTMLAHLGFFEENGKLDLTGWNPKWSPSDVIFPRINQENHIKGDLSVTLMLLPTLSEYKSVYAHGINTRTWNKLNKHSGLSMAVYNIKWEIDGSYLRDKSFFKRYQTEVAYDLKYLKQSEEAGDGWTFDVKYYHQLKEKYKNMETEKNTDTKVPEPVTE</sequence>
<evidence type="ECO:0000313" key="3">
    <source>
        <dbReference type="Proteomes" id="UP000000707"/>
    </source>
</evidence>
<dbReference type="STRING" id="590646.G3AWR6"/>
<accession>G3AWR6</accession>
<dbReference type="RefSeq" id="XP_006683854.1">
    <property type="nucleotide sequence ID" value="XM_006683791.1"/>
</dbReference>
<evidence type="ECO:0000313" key="2">
    <source>
        <dbReference type="EMBL" id="EGV66596.1"/>
    </source>
</evidence>
<dbReference type="Pfam" id="PF08642">
    <property type="entry name" value="Rxt3"/>
    <property type="match status" value="1"/>
</dbReference>
<reference evidence="2 3" key="1">
    <citation type="journal article" date="2011" name="Proc. Natl. Acad. Sci. U.S.A.">
        <title>Comparative genomics of xylose-fermenting fungi for enhanced biofuel production.</title>
        <authorList>
            <person name="Wohlbach D.J."/>
            <person name="Kuo A."/>
            <person name="Sato T.K."/>
            <person name="Potts K.M."/>
            <person name="Salamov A.A."/>
            <person name="LaButti K.M."/>
            <person name="Sun H."/>
            <person name="Clum A."/>
            <person name="Pangilinan J.L."/>
            <person name="Lindquist E.A."/>
            <person name="Lucas S."/>
            <person name="Lapidus A."/>
            <person name="Jin M."/>
            <person name="Gunawan C."/>
            <person name="Balan V."/>
            <person name="Dale B.E."/>
            <person name="Jeffries T.W."/>
            <person name="Zinkel R."/>
            <person name="Barry K.W."/>
            <person name="Grigoriev I.V."/>
            <person name="Gasch A.P."/>
        </authorList>
    </citation>
    <scope>NUCLEOTIDE SEQUENCE [LARGE SCALE GENOMIC DNA]</scope>
    <source>
        <strain evidence="3">ATCC 10573 / BCRC 21748 / CBS 615 / JCM 9827 / NBRC 10315 / NRRL Y-1498 / VKM Y-70</strain>
    </source>
</reference>
<feature type="compositionally biased region" description="Polar residues" evidence="1">
    <location>
        <begin position="92"/>
        <end position="101"/>
    </location>
</feature>
<dbReference type="EMBL" id="GL996510">
    <property type="protein sequence ID" value="EGV66596.1"/>
    <property type="molecule type" value="Genomic_DNA"/>
</dbReference>
<gene>
    <name evidence="2" type="ORF">CANTEDRAFT_112315</name>
</gene>
<dbReference type="KEGG" id="cten:18246465"/>
<keyword evidence="3" id="KW-1185">Reference proteome</keyword>
<feature type="compositionally biased region" description="Basic and acidic residues" evidence="1">
    <location>
        <begin position="122"/>
        <end position="131"/>
    </location>
</feature>
<dbReference type="HOGENOM" id="CLU_599906_0_0_1"/>
<evidence type="ECO:0000256" key="1">
    <source>
        <dbReference type="SAM" id="MobiDB-lite"/>
    </source>
</evidence>
<dbReference type="GeneID" id="18246465"/>
<organism evidence="3">
    <name type="scientific">Candida tenuis (strain ATCC 10573 / BCRC 21748 / CBS 615 / JCM 9827 / NBRC 10315 / NRRL Y-1498 / VKM Y-70)</name>
    <name type="common">Yeast</name>
    <name type="synonym">Yamadazyma tenuis</name>
    <dbReference type="NCBI Taxonomy" id="590646"/>
    <lineage>
        <taxon>Eukaryota</taxon>
        <taxon>Fungi</taxon>
        <taxon>Dikarya</taxon>
        <taxon>Ascomycota</taxon>
        <taxon>Saccharomycotina</taxon>
        <taxon>Pichiomycetes</taxon>
        <taxon>Debaryomycetaceae</taxon>
        <taxon>Yamadazyma</taxon>
    </lineage>
</organism>
<dbReference type="Proteomes" id="UP000000707">
    <property type="component" value="Unassembled WGS sequence"/>
</dbReference>
<proteinExistence type="predicted"/>
<protein>
    <submittedName>
        <fullName evidence="2">Rxt3-domain-containing protein</fullName>
    </submittedName>
</protein>
<dbReference type="AlphaFoldDB" id="G3AWR6"/>
<feature type="compositionally biased region" description="Low complexity" evidence="1">
    <location>
        <begin position="69"/>
        <end position="91"/>
    </location>
</feature>
<feature type="region of interest" description="Disordered" evidence="1">
    <location>
        <begin position="1"/>
        <end position="151"/>
    </location>
</feature>
<name>G3AWR6_CANTC</name>
<dbReference type="OrthoDB" id="3596986at2759"/>
<dbReference type="InterPro" id="IPR013951">
    <property type="entry name" value="Rxt3"/>
</dbReference>